<dbReference type="EMBL" id="MWQY01000001">
    <property type="protein sequence ID" value="ORC38358.1"/>
    <property type="molecule type" value="Genomic_DNA"/>
</dbReference>
<proteinExistence type="predicted"/>
<gene>
    <name evidence="3" type="ORF">B4O97_00960</name>
</gene>
<accession>A0A1Y1S2Z9</accession>
<dbReference type="PANTHER" id="PTHR45586:SF1">
    <property type="entry name" value="LIPOPOLYSACCHARIDE ASSEMBLY PROTEIN B"/>
    <property type="match status" value="1"/>
</dbReference>
<dbReference type="PANTHER" id="PTHR45586">
    <property type="entry name" value="TPR REPEAT-CONTAINING PROTEIN PA4667"/>
    <property type="match status" value="1"/>
</dbReference>
<keyword evidence="4" id="KW-1185">Reference proteome</keyword>
<dbReference type="SMART" id="SM00028">
    <property type="entry name" value="TPR"/>
    <property type="match status" value="5"/>
</dbReference>
<dbReference type="Proteomes" id="UP000192343">
    <property type="component" value="Unassembled WGS sequence"/>
</dbReference>
<dbReference type="Gene3D" id="1.25.40.10">
    <property type="entry name" value="Tetratricopeptide repeat domain"/>
    <property type="match status" value="3"/>
</dbReference>
<dbReference type="InterPro" id="IPR011990">
    <property type="entry name" value="TPR-like_helical_dom_sf"/>
</dbReference>
<evidence type="ECO:0000256" key="1">
    <source>
        <dbReference type="ARBA" id="ARBA00022737"/>
    </source>
</evidence>
<dbReference type="SUPFAM" id="SSF48452">
    <property type="entry name" value="TPR-like"/>
    <property type="match status" value="1"/>
</dbReference>
<sequence>MKEKMRAAVCGAGIALLCLLVGMEILSFIRVKSTFIELGDLLHTQHGERMKAVLNLEEAVSAGFECTAEALNGLETIERSLSECLYAMNRQFSSDLAAVRRGQTVLAAALKETDFRPQDPGDDLFVQSLFRKGQDSFAAERYGEAAVSMSEVLSLVPDFHEARLIRAAAFYRENPLDSGRREEIRADLAVVLTREPHNILALATMGSIALEEQDWPRARRYCRHLIEVDDRNIEAARMFVVACRGEGCIEEAEEEITLLLQDDPDNPRYLLYRGEVLENQKKYGQALASYEAACRRDPAYFPALLGAARTAANSGNYPRARKLLSSPSVPKNYETCSLLGECCIRLGETDDAVSWWKRAAASLTLNTPEDTKKAADCYLKIARYSSEAVDFEGALRAAAKGLRLSENPELHLIRAKALLETGRKDEAQEELSLVFQSEEDPQLTEEARELLERLAGEDG</sequence>
<reference evidence="3 4" key="1">
    <citation type="submission" date="2017-03" db="EMBL/GenBank/DDBJ databases">
        <title>Draft Genome sequence of Marispirochaeta sp. strain JC444.</title>
        <authorList>
            <person name="Shivani Y."/>
            <person name="Subhash Y."/>
            <person name="Sasikala C."/>
            <person name="Ramana C."/>
        </authorList>
    </citation>
    <scope>NUCLEOTIDE SEQUENCE [LARGE SCALE GENOMIC DNA]</scope>
    <source>
        <strain evidence="3 4">JC444</strain>
    </source>
</reference>
<organism evidence="3 4">
    <name type="scientific">Marispirochaeta aestuarii</name>
    <dbReference type="NCBI Taxonomy" id="1963862"/>
    <lineage>
        <taxon>Bacteria</taxon>
        <taxon>Pseudomonadati</taxon>
        <taxon>Spirochaetota</taxon>
        <taxon>Spirochaetia</taxon>
        <taxon>Spirochaetales</taxon>
        <taxon>Spirochaetaceae</taxon>
        <taxon>Marispirochaeta</taxon>
    </lineage>
</organism>
<dbReference type="AlphaFoldDB" id="A0A1Y1S2Z9"/>
<keyword evidence="1" id="KW-0677">Repeat</keyword>
<dbReference type="STRING" id="1963862.B4O97_00960"/>
<dbReference type="OrthoDB" id="5801251at2"/>
<dbReference type="RefSeq" id="WP_083047409.1">
    <property type="nucleotide sequence ID" value="NZ_MWQY01000001.1"/>
</dbReference>
<evidence type="ECO:0000313" key="4">
    <source>
        <dbReference type="Proteomes" id="UP000192343"/>
    </source>
</evidence>
<dbReference type="InterPro" id="IPR051012">
    <property type="entry name" value="CellSynth/LPSAsmb/PSIAsmb"/>
</dbReference>
<evidence type="ECO:0000313" key="3">
    <source>
        <dbReference type="EMBL" id="ORC38358.1"/>
    </source>
</evidence>
<name>A0A1Y1S2Z9_9SPIO</name>
<dbReference type="InterPro" id="IPR019734">
    <property type="entry name" value="TPR_rpt"/>
</dbReference>
<comment type="caution">
    <text evidence="3">The sequence shown here is derived from an EMBL/GenBank/DDBJ whole genome shotgun (WGS) entry which is preliminary data.</text>
</comment>
<keyword evidence="2" id="KW-0802">TPR repeat</keyword>
<protein>
    <submittedName>
        <fullName evidence="3">Uncharacterized protein</fullName>
    </submittedName>
</protein>
<dbReference type="Pfam" id="PF14559">
    <property type="entry name" value="TPR_19"/>
    <property type="match status" value="1"/>
</dbReference>
<evidence type="ECO:0000256" key="2">
    <source>
        <dbReference type="ARBA" id="ARBA00022803"/>
    </source>
</evidence>